<proteinExistence type="predicted"/>
<organism evidence="1 2">
    <name type="scientific">Anaerostipes hadrus</name>
    <dbReference type="NCBI Taxonomy" id="649756"/>
    <lineage>
        <taxon>Bacteria</taxon>
        <taxon>Bacillati</taxon>
        <taxon>Bacillota</taxon>
        <taxon>Clostridia</taxon>
        <taxon>Lachnospirales</taxon>
        <taxon>Lachnospiraceae</taxon>
        <taxon>Anaerostipes</taxon>
    </lineage>
</organism>
<evidence type="ECO:0000313" key="2">
    <source>
        <dbReference type="Proteomes" id="UP000095598"/>
    </source>
</evidence>
<gene>
    <name evidence="1" type="ORF">ERS852425_02704</name>
</gene>
<accession>A0A173U8Z7</accession>
<protein>
    <submittedName>
        <fullName evidence="1">Uncharacterized protein</fullName>
    </submittedName>
</protein>
<dbReference type="Proteomes" id="UP000095598">
    <property type="component" value="Unassembled WGS sequence"/>
</dbReference>
<dbReference type="AlphaFoldDB" id="A0A173U8Z7"/>
<reference evidence="1 2" key="1">
    <citation type="submission" date="2015-09" db="EMBL/GenBank/DDBJ databases">
        <authorList>
            <consortium name="Pathogen Informatics"/>
        </authorList>
    </citation>
    <scope>NUCLEOTIDE SEQUENCE [LARGE SCALE GENOMIC DNA]</scope>
    <source>
        <strain evidence="1 2">2789STDY5608868</strain>
    </source>
</reference>
<sequence length="187" mass="22181">MKSEKLTEYFVKYMNCVASYCNAKAQEPLYIKNNLIHKTWEFQNELIQFEKEISDEILADNVLFGSYSLLYELSYKIKDEMLGFLRDSSLDINFFDNFSSIYHHFLEVIDHYIQWKSVREEKLMQFGFCKVGVEEIFLIPYYIFSIVPETFEFVNLYGCAIKKKRIPVSSQELILGCLPYGIMLKEI</sequence>
<dbReference type="EMBL" id="CYXT01000023">
    <property type="protein sequence ID" value="CUN11239.1"/>
    <property type="molecule type" value="Genomic_DNA"/>
</dbReference>
<dbReference type="RefSeq" id="WP_055259523.1">
    <property type="nucleotide sequence ID" value="NZ_CYXT01000023.1"/>
</dbReference>
<evidence type="ECO:0000313" key="1">
    <source>
        <dbReference type="EMBL" id="CUN11239.1"/>
    </source>
</evidence>
<name>A0A173U8Z7_ANAHA</name>